<keyword evidence="4" id="KW-1185">Reference proteome</keyword>
<reference evidence="3" key="1">
    <citation type="submission" date="2025-08" db="UniProtKB">
        <authorList>
            <consortium name="Ensembl"/>
        </authorList>
    </citation>
    <scope>IDENTIFICATION</scope>
</reference>
<dbReference type="Pfam" id="PF14291">
    <property type="entry name" value="DUF4371"/>
    <property type="match status" value="1"/>
</dbReference>
<dbReference type="PANTHER" id="PTHR45749:SF21">
    <property type="entry name" value="DUF4371 DOMAIN-CONTAINING PROTEIN"/>
    <property type="match status" value="1"/>
</dbReference>
<feature type="domain" description="DUF4371" evidence="2">
    <location>
        <begin position="45"/>
        <end position="216"/>
    </location>
</feature>
<dbReference type="Ensembl" id="ENSNMLT00000019423.1">
    <property type="protein sequence ID" value="ENSNMLP00000017263.1"/>
    <property type="gene ID" value="ENSNMLG00000011431.1"/>
</dbReference>
<evidence type="ECO:0000259" key="2">
    <source>
        <dbReference type="Pfam" id="PF14291"/>
    </source>
</evidence>
<dbReference type="InterPro" id="IPR012337">
    <property type="entry name" value="RNaseH-like_sf"/>
</dbReference>
<dbReference type="InterPro" id="IPR025398">
    <property type="entry name" value="DUF4371"/>
</dbReference>
<protein>
    <recommendedName>
        <fullName evidence="5">Zinc finger MYM-type protein 1</fullName>
    </recommendedName>
</protein>
<dbReference type="Pfam" id="PF05699">
    <property type="entry name" value="Dimer_Tnp_hAT"/>
    <property type="match status" value="1"/>
</dbReference>
<accession>A0A8C6T8V9</accession>
<name>A0A8C6T8V9_9GOBI</name>
<evidence type="ECO:0000259" key="1">
    <source>
        <dbReference type="Pfam" id="PF05699"/>
    </source>
</evidence>
<organism evidence="3 4">
    <name type="scientific">Neogobius melanostomus</name>
    <name type="common">round goby</name>
    <dbReference type="NCBI Taxonomy" id="47308"/>
    <lineage>
        <taxon>Eukaryota</taxon>
        <taxon>Metazoa</taxon>
        <taxon>Chordata</taxon>
        <taxon>Craniata</taxon>
        <taxon>Vertebrata</taxon>
        <taxon>Euteleostomi</taxon>
        <taxon>Actinopterygii</taxon>
        <taxon>Neopterygii</taxon>
        <taxon>Teleostei</taxon>
        <taxon>Neoteleostei</taxon>
        <taxon>Acanthomorphata</taxon>
        <taxon>Gobiaria</taxon>
        <taxon>Gobiiformes</taxon>
        <taxon>Gobioidei</taxon>
        <taxon>Gobiidae</taxon>
        <taxon>Benthophilinae</taxon>
        <taxon>Neogobiini</taxon>
        <taxon>Neogobius</taxon>
    </lineage>
</organism>
<proteinExistence type="predicted"/>
<feature type="domain" description="HAT C-terminal dimerisation" evidence="1">
    <location>
        <begin position="534"/>
        <end position="590"/>
    </location>
</feature>
<sequence length="622" mass="70243">MLFREHEGSAGHKNSVMMWKDYKTSKLHGDVIDQMNIASVDQISERREYLRCIVAVTKFLGRQGLAFRGHDEKQSSDNQGNFIEMMSLLKEFDPFLQNYHPPAHSTYLSASSQNEWIESCAASITSRIVQEMKDAGMYSLMADEARDGLKEQLAVCVRSDKVVKERFITLVNLTAFDAKAITTALQNVLDTLGLNNLRCVAQAYDGASVISGNINGVQARFREKHPEALYVHCYAHELNLVLCHTCRAIPEATDLFNTLESVYSFFSCSLLHHEVFVNMQKALGLEHGELVQLSKTRWACQLHAVKAVLANLPALLRCFADIGTAHAVGLLSKLSSFSGCYILVMFKVILSTTEGLHKYLQKSDVDLAQATLYKDADLETLQEMRRDESAGNIYKEALIISENNNLNDNVVVRRRKQRRLDDFVSESSSGARTHMSTEDELRQNVFFPCLDRMTEELMRRFSGVGAELMKGLLACHPASSEFLDEDSLLFFARHYKISVPKEEIAVAKRFLTRRIAESGAGLSNIDSIYKLIDSDMFPGLSGVFQTALTIPVSSCTCERSFSALRRLHTWLRRTMGQERLTHLALMSIERHALYNSDHNQIIDQFAQLKPRRYTLVVPPSQK</sequence>
<dbReference type="PANTHER" id="PTHR45749">
    <property type="match status" value="1"/>
</dbReference>
<evidence type="ECO:0000313" key="3">
    <source>
        <dbReference type="Ensembl" id="ENSNMLP00000017263.1"/>
    </source>
</evidence>
<evidence type="ECO:0000313" key="4">
    <source>
        <dbReference type="Proteomes" id="UP000694523"/>
    </source>
</evidence>
<dbReference type="Proteomes" id="UP000694523">
    <property type="component" value="Unplaced"/>
</dbReference>
<dbReference type="InterPro" id="IPR008906">
    <property type="entry name" value="HATC_C_dom"/>
</dbReference>
<dbReference type="SUPFAM" id="SSF53098">
    <property type="entry name" value="Ribonuclease H-like"/>
    <property type="match status" value="1"/>
</dbReference>
<dbReference type="AlphaFoldDB" id="A0A8C6T8V9"/>
<reference evidence="3" key="2">
    <citation type="submission" date="2025-09" db="UniProtKB">
        <authorList>
            <consortium name="Ensembl"/>
        </authorList>
    </citation>
    <scope>IDENTIFICATION</scope>
</reference>
<evidence type="ECO:0008006" key="5">
    <source>
        <dbReference type="Google" id="ProtNLM"/>
    </source>
</evidence>
<dbReference type="GO" id="GO:0046983">
    <property type="term" value="F:protein dimerization activity"/>
    <property type="evidence" value="ECO:0007669"/>
    <property type="project" value="InterPro"/>
</dbReference>